<dbReference type="GO" id="GO:0020037">
    <property type="term" value="F:heme binding"/>
    <property type="evidence" value="ECO:0007669"/>
    <property type="project" value="InterPro"/>
</dbReference>
<dbReference type="AlphaFoldDB" id="A0A553PKF8"/>
<evidence type="ECO:0000313" key="6">
    <source>
        <dbReference type="Proteomes" id="UP000318571"/>
    </source>
</evidence>
<dbReference type="Gene3D" id="1.10.640.10">
    <property type="entry name" value="Haem peroxidase domain superfamily, animal type"/>
    <property type="match status" value="1"/>
</dbReference>
<evidence type="ECO:0000256" key="4">
    <source>
        <dbReference type="ARBA" id="ARBA00023180"/>
    </source>
</evidence>
<comment type="subcellular location">
    <subcellularLocation>
        <location evidence="1">Secreted</location>
    </subcellularLocation>
</comment>
<dbReference type="InterPro" id="IPR010255">
    <property type="entry name" value="Haem_peroxidase_sf"/>
</dbReference>
<dbReference type="PANTHER" id="PTHR11475:SF4">
    <property type="entry name" value="CHORION PEROXIDASE"/>
    <property type="match status" value="1"/>
</dbReference>
<dbReference type="Proteomes" id="UP000318571">
    <property type="component" value="Chromosome 11"/>
</dbReference>
<dbReference type="GO" id="GO:0005576">
    <property type="term" value="C:extracellular region"/>
    <property type="evidence" value="ECO:0007669"/>
    <property type="project" value="UniProtKB-SubCell"/>
</dbReference>
<accession>A0A553PKF8</accession>
<keyword evidence="4" id="KW-0325">Glycoprotein</keyword>
<evidence type="ECO:0000256" key="3">
    <source>
        <dbReference type="ARBA" id="ARBA00022559"/>
    </source>
</evidence>
<dbReference type="SUPFAM" id="SSF48113">
    <property type="entry name" value="Heme-dependent peroxidases"/>
    <property type="match status" value="1"/>
</dbReference>
<dbReference type="InterPro" id="IPR037120">
    <property type="entry name" value="Haem_peroxidase_sf_animal"/>
</dbReference>
<dbReference type="Pfam" id="PF03098">
    <property type="entry name" value="An_peroxidase"/>
    <property type="match status" value="1"/>
</dbReference>
<dbReference type="PROSITE" id="PS50292">
    <property type="entry name" value="PEROXIDASE_3"/>
    <property type="match status" value="1"/>
</dbReference>
<proteinExistence type="predicted"/>
<keyword evidence="3" id="KW-0575">Peroxidase</keyword>
<reference evidence="5 6" key="1">
    <citation type="journal article" date="2018" name="Nat. Ecol. Evol.">
        <title>Genomic signatures of mitonuclear coevolution across populations of Tigriopus californicus.</title>
        <authorList>
            <person name="Barreto F.S."/>
            <person name="Watson E.T."/>
            <person name="Lima T.G."/>
            <person name="Willett C.S."/>
            <person name="Edmands S."/>
            <person name="Li W."/>
            <person name="Burton R.S."/>
        </authorList>
    </citation>
    <scope>NUCLEOTIDE SEQUENCE [LARGE SCALE GENOMIC DNA]</scope>
    <source>
        <strain evidence="5 6">San Diego</strain>
    </source>
</reference>
<keyword evidence="2" id="KW-0964">Secreted</keyword>
<comment type="caution">
    <text evidence="5">The sequence shown here is derived from an EMBL/GenBank/DDBJ whole genome shotgun (WGS) entry which is preliminary data.</text>
</comment>
<protein>
    <submittedName>
        <fullName evidence="5">Uncharacterized protein</fullName>
    </submittedName>
</protein>
<keyword evidence="3" id="KW-0560">Oxidoreductase</keyword>
<organism evidence="5 6">
    <name type="scientific">Tigriopus californicus</name>
    <name type="common">Marine copepod</name>
    <dbReference type="NCBI Taxonomy" id="6832"/>
    <lineage>
        <taxon>Eukaryota</taxon>
        <taxon>Metazoa</taxon>
        <taxon>Ecdysozoa</taxon>
        <taxon>Arthropoda</taxon>
        <taxon>Crustacea</taxon>
        <taxon>Multicrustacea</taxon>
        <taxon>Hexanauplia</taxon>
        <taxon>Copepoda</taxon>
        <taxon>Harpacticoida</taxon>
        <taxon>Harpacticidae</taxon>
        <taxon>Tigriopus</taxon>
    </lineage>
</organism>
<evidence type="ECO:0000313" key="5">
    <source>
        <dbReference type="EMBL" id="TRY78156.1"/>
    </source>
</evidence>
<sequence length="176" mass="19976">MAQLLTGIQMFPAESMEPFCVEDVQKYLKVIESGQRQDLIARNIQRGPDHGIPPYSETCSWNKALNETPGDLWRKLGIVYTHPADIDLFTGGLSEAPSRGSVFGETSSGVFFTHGPGTNENTFDRYQIRNMTRRFGDFLCDNIDVLKEIRENVFELDSLINSCDQKHLLDLKIFLK</sequence>
<dbReference type="InterPro" id="IPR019791">
    <property type="entry name" value="Haem_peroxidase_animal"/>
</dbReference>
<dbReference type="EMBL" id="VCGU01000003">
    <property type="protein sequence ID" value="TRY78156.1"/>
    <property type="molecule type" value="Genomic_DNA"/>
</dbReference>
<dbReference type="GO" id="GO:0004601">
    <property type="term" value="F:peroxidase activity"/>
    <property type="evidence" value="ECO:0007669"/>
    <property type="project" value="UniProtKB-KW"/>
</dbReference>
<name>A0A553PKF8_TIGCA</name>
<keyword evidence="6" id="KW-1185">Reference proteome</keyword>
<evidence type="ECO:0000256" key="1">
    <source>
        <dbReference type="ARBA" id="ARBA00004613"/>
    </source>
</evidence>
<dbReference type="GO" id="GO:0006979">
    <property type="term" value="P:response to oxidative stress"/>
    <property type="evidence" value="ECO:0007669"/>
    <property type="project" value="InterPro"/>
</dbReference>
<dbReference type="PANTHER" id="PTHR11475">
    <property type="entry name" value="OXIDASE/PEROXIDASE"/>
    <property type="match status" value="1"/>
</dbReference>
<gene>
    <name evidence="5" type="ORF">TCAL_15337</name>
</gene>
<evidence type="ECO:0000256" key="2">
    <source>
        <dbReference type="ARBA" id="ARBA00022525"/>
    </source>
</evidence>